<feature type="region of interest" description="Disordered" evidence="6">
    <location>
        <begin position="269"/>
        <end position="291"/>
    </location>
</feature>
<dbReference type="Pfam" id="PF15409">
    <property type="entry name" value="PH_8"/>
    <property type="match status" value="1"/>
</dbReference>
<comment type="similarity">
    <text evidence="1">Belongs to the OSBP family.</text>
</comment>
<dbReference type="CDD" id="cd13289">
    <property type="entry name" value="PH_Osh3p_yeast"/>
    <property type="match status" value="1"/>
</dbReference>
<dbReference type="PROSITE" id="PS50003">
    <property type="entry name" value="PH_DOMAIN"/>
    <property type="match status" value="1"/>
</dbReference>
<evidence type="ECO:0000256" key="6">
    <source>
        <dbReference type="SAM" id="MobiDB-lite"/>
    </source>
</evidence>
<gene>
    <name evidence="8" type="ORF">DFH94DRAFT_737185</name>
</gene>
<dbReference type="FunFam" id="2.40.160.120:FF:000001">
    <property type="entry name" value="Oxysterol-binding protein"/>
    <property type="match status" value="1"/>
</dbReference>
<name>A0A9P5T9H7_9AGAM</name>
<keyword evidence="4" id="KW-0446">Lipid-binding</keyword>
<evidence type="ECO:0000256" key="4">
    <source>
        <dbReference type="ARBA" id="ARBA00023121"/>
    </source>
</evidence>
<dbReference type="Pfam" id="PF01237">
    <property type="entry name" value="Oxysterol_BP"/>
    <property type="match status" value="1"/>
</dbReference>
<reference evidence="8" key="1">
    <citation type="submission" date="2019-10" db="EMBL/GenBank/DDBJ databases">
        <authorList>
            <consortium name="DOE Joint Genome Institute"/>
            <person name="Kuo A."/>
            <person name="Miyauchi S."/>
            <person name="Kiss E."/>
            <person name="Drula E."/>
            <person name="Kohler A."/>
            <person name="Sanchez-Garcia M."/>
            <person name="Andreopoulos B."/>
            <person name="Barry K.W."/>
            <person name="Bonito G."/>
            <person name="Buee M."/>
            <person name="Carver A."/>
            <person name="Chen C."/>
            <person name="Cichocki N."/>
            <person name="Clum A."/>
            <person name="Culley D."/>
            <person name="Crous P.W."/>
            <person name="Fauchery L."/>
            <person name="Girlanda M."/>
            <person name="Hayes R."/>
            <person name="Keri Z."/>
            <person name="LaButti K."/>
            <person name="Lipzen A."/>
            <person name="Lombard V."/>
            <person name="Magnuson J."/>
            <person name="Maillard F."/>
            <person name="Morin E."/>
            <person name="Murat C."/>
            <person name="Nolan M."/>
            <person name="Ohm R."/>
            <person name="Pangilinan J."/>
            <person name="Pereira M."/>
            <person name="Perotto S."/>
            <person name="Peter M."/>
            <person name="Riley R."/>
            <person name="Sitrit Y."/>
            <person name="Stielow B."/>
            <person name="Szollosi G."/>
            <person name="Zifcakova L."/>
            <person name="Stursova M."/>
            <person name="Spatafora J.W."/>
            <person name="Tedersoo L."/>
            <person name="Vaario L.-M."/>
            <person name="Yamada A."/>
            <person name="Yan M."/>
            <person name="Wang P."/>
            <person name="Xu J."/>
            <person name="Bruns T."/>
            <person name="Baldrian P."/>
            <person name="Vilgalys R."/>
            <person name="Henrissat B."/>
            <person name="Grigoriev I.V."/>
            <person name="Hibbett D."/>
            <person name="Nagy L.G."/>
            <person name="Martin F.M."/>
        </authorList>
    </citation>
    <scope>NUCLEOTIDE SEQUENCE</scope>
    <source>
        <strain evidence="8">Prilba</strain>
    </source>
</reference>
<dbReference type="OrthoDB" id="416222at2759"/>
<accession>A0A9P5T9H7</accession>
<dbReference type="GO" id="GO:0032934">
    <property type="term" value="F:sterol binding"/>
    <property type="evidence" value="ECO:0007669"/>
    <property type="project" value="TreeGrafter"/>
</dbReference>
<feature type="region of interest" description="Disordered" evidence="6">
    <location>
        <begin position="1"/>
        <end position="20"/>
    </location>
</feature>
<dbReference type="GO" id="GO:0006897">
    <property type="term" value="P:endocytosis"/>
    <property type="evidence" value="ECO:0007669"/>
    <property type="project" value="TreeGrafter"/>
</dbReference>
<evidence type="ECO:0000256" key="1">
    <source>
        <dbReference type="ARBA" id="ARBA00008842"/>
    </source>
</evidence>
<dbReference type="InterPro" id="IPR041680">
    <property type="entry name" value="PH_8"/>
</dbReference>
<dbReference type="GO" id="GO:0005886">
    <property type="term" value="C:plasma membrane"/>
    <property type="evidence" value="ECO:0007669"/>
    <property type="project" value="TreeGrafter"/>
</dbReference>
<sequence length="744" mass="83403">MYSNNSNRPPPYSPHSMAPLGSGDIVHQGWVLKKRRKKMQGFARRYFILYKDGLLSYSFGPGKPVRDELSMSQAAISSASRSKDIHIDTDKAIFHIKCFNTEDFNAWMTALRTFTIPYLDPRPLRRTTSIGRVASRVGFTQASKASDLLSEMSITIDELDNAVQAWHQMELKKRTPSSSKPKSEKEKERPKDGSKEGMFGIFKKNHSPAHTPADVGVSADENSSLTDLGIVTNPYDRLQLAITALKAQHVALSGLTPFLDNNPPSVLGSPLPATVEEPSEASQSPSRFASPVARKTWASTVTSLSDGGSIWFDAEEELEGAEEFFLDAQHSEAGAADDQMPVLECQSNSNASGESSDTDDEEEAARLSMVVSDLGVRASTQQLTHRTSLPSGPVSDEGSLFAVFKKNVGKDLASIAFPVTFNEPITLLQRKAEEIEYYHLLHEASQTQDPVERMCYVAAFAVSGYAHTQHRSSRKGFNPLLAETFEIPELKFISEKVSHNPVVMAYHAEGEGWELYGTSSGKTKFWGKSLEIIPTGVNHVKIGDDHYQWTKPSSFMRNLMMGTKYLEHTGKMTIDNVSTEARCVVEFKETGYWGVPNQVYGAVYSPTGELETTLEGKWDEGFTRKLSPNHLQVLWRITPFPKNTLDFYGFTAWGITLNEITADLRDKLPPTDSRYRPDVRALEEGNLDLAEVEKERLEELQRERRRQGKDREPKWFRSEGDEWVYAGGYWEQRAKGWKALEPLW</sequence>
<dbReference type="Gene3D" id="2.30.29.30">
    <property type="entry name" value="Pleckstrin-homology domain (PH domain)/Phosphotyrosine-binding domain (PTB)"/>
    <property type="match status" value="1"/>
</dbReference>
<evidence type="ECO:0000313" key="8">
    <source>
        <dbReference type="EMBL" id="KAF8480981.1"/>
    </source>
</evidence>
<dbReference type="GO" id="GO:0035621">
    <property type="term" value="P:ER to Golgi ceramide transport"/>
    <property type="evidence" value="ECO:0007669"/>
    <property type="project" value="TreeGrafter"/>
</dbReference>
<dbReference type="GO" id="GO:0030011">
    <property type="term" value="P:maintenance of cell polarity"/>
    <property type="evidence" value="ECO:0007669"/>
    <property type="project" value="TreeGrafter"/>
</dbReference>
<evidence type="ECO:0000256" key="2">
    <source>
        <dbReference type="ARBA" id="ARBA00022448"/>
    </source>
</evidence>
<dbReference type="InterPro" id="IPR037239">
    <property type="entry name" value="OSBP_sf"/>
</dbReference>
<keyword evidence="5" id="KW-0175">Coiled coil</keyword>
<dbReference type="EMBL" id="WHVB01000007">
    <property type="protein sequence ID" value="KAF8480981.1"/>
    <property type="molecule type" value="Genomic_DNA"/>
</dbReference>
<dbReference type="GO" id="GO:0034727">
    <property type="term" value="P:piecemeal microautophagy of the nucleus"/>
    <property type="evidence" value="ECO:0007669"/>
    <property type="project" value="TreeGrafter"/>
</dbReference>
<dbReference type="PANTHER" id="PTHR10972:SF203">
    <property type="entry name" value="OXYSTEROL-BINDING PROTEIN HOMOLOG 3"/>
    <property type="match status" value="1"/>
</dbReference>
<evidence type="ECO:0000313" key="9">
    <source>
        <dbReference type="Proteomes" id="UP000759537"/>
    </source>
</evidence>
<dbReference type="Gene3D" id="2.40.160.120">
    <property type="match status" value="1"/>
</dbReference>
<keyword evidence="9" id="KW-1185">Reference proteome</keyword>
<dbReference type="GO" id="GO:0120009">
    <property type="term" value="P:intermembrane lipid transfer"/>
    <property type="evidence" value="ECO:0007669"/>
    <property type="project" value="UniProtKB-ARBA"/>
</dbReference>
<evidence type="ECO:0000256" key="3">
    <source>
        <dbReference type="ARBA" id="ARBA00023055"/>
    </source>
</evidence>
<comment type="caution">
    <text evidence="8">The sequence shown here is derived from an EMBL/GenBank/DDBJ whole genome shotgun (WGS) entry which is preliminary data.</text>
</comment>
<keyword evidence="3" id="KW-0445">Lipid transport</keyword>
<feature type="region of interest" description="Disordered" evidence="6">
    <location>
        <begin position="170"/>
        <end position="218"/>
    </location>
</feature>
<organism evidence="8 9">
    <name type="scientific">Russula ochroleuca</name>
    <dbReference type="NCBI Taxonomy" id="152965"/>
    <lineage>
        <taxon>Eukaryota</taxon>
        <taxon>Fungi</taxon>
        <taxon>Dikarya</taxon>
        <taxon>Basidiomycota</taxon>
        <taxon>Agaricomycotina</taxon>
        <taxon>Agaricomycetes</taxon>
        <taxon>Russulales</taxon>
        <taxon>Russulaceae</taxon>
        <taxon>Russula</taxon>
    </lineage>
</organism>
<dbReference type="GO" id="GO:0006887">
    <property type="term" value="P:exocytosis"/>
    <property type="evidence" value="ECO:0007669"/>
    <property type="project" value="TreeGrafter"/>
</dbReference>
<protein>
    <submittedName>
        <fullName evidence="8">Oxysterol-binding protein-domain-containing protein</fullName>
    </submittedName>
</protein>
<dbReference type="SUPFAM" id="SSF144000">
    <property type="entry name" value="Oxysterol-binding protein-like"/>
    <property type="match status" value="1"/>
</dbReference>
<feature type="domain" description="PH" evidence="7">
    <location>
        <begin position="24"/>
        <end position="116"/>
    </location>
</feature>
<dbReference type="Gene3D" id="3.30.70.3490">
    <property type="match status" value="1"/>
</dbReference>
<evidence type="ECO:0000259" key="7">
    <source>
        <dbReference type="PROSITE" id="PS50003"/>
    </source>
</evidence>
<dbReference type="InterPro" id="IPR011993">
    <property type="entry name" value="PH-like_dom_sf"/>
</dbReference>
<dbReference type="GO" id="GO:0032541">
    <property type="term" value="C:cortical endoplasmic reticulum"/>
    <property type="evidence" value="ECO:0007669"/>
    <property type="project" value="TreeGrafter"/>
</dbReference>
<feature type="coiled-coil region" evidence="5">
    <location>
        <begin position="680"/>
        <end position="710"/>
    </location>
</feature>
<dbReference type="InterPro" id="IPR000648">
    <property type="entry name" value="Oxysterol-bd"/>
</dbReference>
<dbReference type="AlphaFoldDB" id="A0A9P5T9H7"/>
<reference evidence="8" key="2">
    <citation type="journal article" date="2020" name="Nat. Commun.">
        <title>Large-scale genome sequencing of mycorrhizal fungi provides insights into the early evolution of symbiotic traits.</title>
        <authorList>
            <person name="Miyauchi S."/>
            <person name="Kiss E."/>
            <person name="Kuo A."/>
            <person name="Drula E."/>
            <person name="Kohler A."/>
            <person name="Sanchez-Garcia M."/>
            <person name="Morin E."/>
            <person name="Andreopoulos B."/>
            <person name="Barry K.W."/>
            <person name="Bonito G."/>
            <person name="Buee M."/>
            <person name="Carver A."/>
            <person name="Chen C."/>
            <person name="Cichocki N."/>
            <person name="Clum A."/>
            <person name="Culley D."/>
            <person name="Crous P.W."/>
            <person name="Fauchery L."/>
            <person name="Girlanda M."/>
            <person name="Hayes R.D."/>
            <person name="Keri Z."/>
            <person name="LaButti K."/>
            <person name="Lipzen A."/>
            <person name="Lombard V."/>
            <person name="Magnuson J."/>
            <person name="Maillard F."/>
            <person name="Murat C."/>
            <person name="Nolan M."/>
            <person name="Ohm R.A."/>
            <person name="Pangilinan J."/>
            <person name="Pereira M.F."/>
            <person name="Perotto S."/>
            <person name="Peter M."/>
            <person name="Pfister S."/>
            <person name="Riley R."/>
            <person name="Sitrit Y."/>
            <person name="Stielow J.B."/>
            <person name="Szollosi G."/>
            <person name="Zifcakova L."/>
            <person name="Stursova M."/>
            <person name="Spatafora J.W."/>
            <person name="Tedersoo L."/>
            <person name="Vaario L.M."/>
            <person name="Yamada A."/>
            <person name="Yan M."/>
            <person name="Wang P."/>
            <person name="Xu J."/>
            <person name="Bruns T."/>
            <person name="Baldrian P."/>
            <person name="Vilgalys R."/>
            <person name="Dunand C."/>
            <person name="Henrissat B."/>
            <person name="Grigoriev I.V."/>
            <person name="Hibbett D."/>
            <person name="Nagy L.G."/>
            <person name="Martin F.M."/>
        </authorList>
    </citation>
    <scope>NUCLEOTIDE SEQUENCE</scope>
    <source>
        <strain evidence="8">Prilba</strain>
    </source>
</reference>
<proteinExistence type="inferred from homology"/>
<dbReference type="GO" id="GO:0005829">
    <property type="term" value="C:cytosol"/>
    <property type="evidence" value="ECO:0007669"/>
    <property type="project" value="TreeGrafter"/>
</dbReference>
<feature type="compositionally biased region" description="Basic and acidic residues" evidence="6">
    <location>
        <begin position="181"/>
        <end position="195"/>
    </location>
</feature>
<keyword evidence="2" id="KW-0813">Transport</keyword>
<dbReference type="SMART" id="SM00233">
    <property type="entry name" value="PH"/>
    <property type="match status" value="1"/>
</dbReference>
<dbReference type="InterPro" id="IPR001849">
    <property type="entry name" value="PH_domain"/>
</dbReference>
<dbReference type="GO" id="GO:0097038">
    <property type="term" value="C:perinuclear endoplasmic reticulum"/>
    <property type="evidence" value="ECO:0007669"/>
    <property type="project" value="TreeGrafter"/>
</dbReference>
<dbReference type="PANTHER" id="PTHR10972">
    <property type="entry name" value="OXYSTEROL-BINDING PROTEIN-RELATED"/>
    <property type="match status" value="1"/>
</dbReference>
<evidence type="ECO:0000256" key="5">
    <source>
        <dbReference type="SAM" id="Coils"/>
    </source>
</evidence>
<dbReference type="SUPFAM" id="SSF50729">
    <property type="entry name" value="PH domain-like"/>
    <property type="match status" value="1"/>
</dbReference>
<dbReference type="Proteomes" id="UP000759537">
    <property type="component" value="Unassembled WGS sequence"/>
</dbReference>